<keyword evidence="2" id="KW-1185">Reference proteome</keyword>
<comment type="caution">
    <text evidence="1">The sequence shown here is derived from an EMBL/GenBank/DDBJ whole genome shotgun (WGS) entry which is preliminary data.</text>
</comment>
<accession>A0A177ASS1</accession>
<dbReference type="InterPro" id="IPR036915">
    <property type="entry name" value="Cyclin-like_sf"/>
</dbReference>
<sequence>MDSNIFTEIIMDLARVFGFNNDVYVNANILFNECLSEKEFSSLNLKEWLAICLSCVKVSMKIYNIAFDEIEFVYRFIFYSHLSSVNFDNEKIIETCKNLNLEEFVESYEETKINLSNAELILLRKINFFVKRCQPHHYLIAYLHLFFRQFYKNERKEFNKSHVSSTTLLSMSILNTCYNSTNISTKLPELLALVAIFLSIQLQKFDNSKVYDYQLEMFSYESLVEDLPFVNESIFKNKSRVSPV</sequence>
<reference evidence="1 2" key="1">
    <citation type="submission" date="2016-04" db="EMBL/GenBank/DDBJ databases">
        <title>The genome of Intoshia linei affirms orthonectids as highly simplified spiralians.</title>
        <authorList>
            <person name="Mikhailov K.V."/>
            <person name="Slusarev G.S."/>
            <person name="Nikitin M.A."/>
            <person name="Logacheva M.D."/>
            <person name="Penin A."/>
            <person name="Aleoshin V."/>
            <person name="Panchin Y.V."/>
        </authorList>
    </citation>
    <scope>NUCLEOTIDE SEQUENCE [LARGE SCALE GENOMIC DNA]</scope>
    <source>
        <strain evidence="1">Intl2013</strain>
        <tissue evidence="1">Whole animal</tissue>
    </source>
</reference>
<organism evidence="1 2">
    <name type="scientific">Intoshia linei</name>
    <dbReference type="NCBI Taxonomy" id="1819745"/>
    <lineage>
        <taxon>Eukaryota</taxon>
        <taxon>Metazoa</taxon>
        <taxon>Spiralia</taxon>
        <taxon>Lophotrochozoa</taxon>
        <taxon>Mesozoa</taxon>
        <taxon>Orthonectida</taxon>
        <taxon>Rhopaluridae</taxon>
        <taxon>Intoshia</taxon>
    </lineage>
</organism>
<evidence type="ECO:0000313" key="2">
    <source>
        <dbReference type="Proteomes" id="UP000078046"/>
    </source>
</evidence>
<dbReference type="SUPFAM" id="SSF47954">
    <property type="entry name" value="Cyclin-like"/>
    <property type="match status" value="1"/>
</dbReference>
<proteinExistence type="predicted"/>
<dbReference type="Proteomes" id="UP000078046">
    <property type="component" value="Unassembled WGS sequence"/>
</dbReference>
<evidence type="ECO:0000313" key="1">
    <source>
        <dbReference type="EMBL" id="OAF65039.1"/>
    </source>
</evidence>
<name>A0A177ASS1_9BILA</name>
<protein>
    <recommendedName>
        <fullName evidence="3">Cyclin N-terminal domain-containing protein</fullName>
    </recommendedName>
</protein>
<dbReference type="EMBL" id="LWCA01001477">
    <property type="protein sequence ID" value="OAF65039.1"/>
    <property type="molecule type" value="Genomic_DNA"/>
</dbReference>
<gene>
    <name evidence="1" type="ORF">A3Q56_07238</name>
</gene>
<evidence type="ECO:0008006" key="3">
    <source>
        <dbReference type="Google" id="ProtNLM"/>
    </source>
</evidence>
<dbReference type="AlphaFoldDB" id="A0A177ASS1"/>